<evidence type="ECO:0000313" key="2">
    <source>
        <dbReference type="Proteomes" id="UP001597059"/>
    </source>
</evidence>
<dbReference type="InterPro" id="IPR007215">
    <property type="entry name" value="Sulphur_relay_TusB/DsrH"/>
</dbReference>
<dbReference type="EMBL" id="JBHTMN010000017">
    <property type="protein sequence ID" value="MFD1384677.1"/>
    <property type="molecule type" value="Genomic_DNA"/>
</dbReference>
<evidence type="ECO:0000313" key="1">
    <source>
        <dbReference type="EMBL" id="MFD1384677.1"/>
    </source>
</evidence>
<dbReference type="Proteomes" id="UP001597059">
    <property type="component" value="Unassembled WGS sequence"/>
</dbReference>
<dbReference type="Pfam" id="PF04077">
    <property type="entry name" value="DsrH"/>
    <property type="match status" value="1"/>
</dbReference>
<comment type="caution">
    <text evidence="1">The sequence shown here is derived from an EMBL/GenBank/DDBJ whole genome shotgun (WGS) entry which is preliminary data.</text>
</comment>
<dbReference type="Gene3D" id="3.40.1260.10">
    <property type="entry name" value="DsrEFH-like"/>
    <property type="match status" value="1"/>
</dbReference>
<organism evidence="1 2">
    <name type="scientific">Rhodanobacter aciditrophus</name>
    <dbReference type="NCBI Taxonomy" id="1623218"/>
    <lineage>
        <taxon>Bacteria</taxon>
        <taxon>Pseudomonadati</taxon>
        <taxon>Pseudomonadota</taxon>
        <taxon>Gammaproteobacteria</taxon>
        <taxon>Lysobacterales</taxon>
        <taxon>Rhodanobacteraceae</taxon>
        <taxon>Rhodanobacter</taxon>
    </lineage>
</organism>
<reference evidence="2" key="1">
    <citation type="journal article" date="2019" name="Int. J. Syst. Evol. Microbiol.">
        <title>The Global Catalogue of Microorganisms (GCM) 10K type strain sequencing project: providing services to taxonomists for standard genome sequencing and annotation.</title>
        <authorList>
            <consortium name="The Broad Institute Genomics Platform"/>
            <consortium name="The Broad Institute Genome Sequencing Center for Infectious Disease"/>
            <person name="Wu L."/>
            <person name="Ma J."/>
        </authorList>
    </citation>
    <scope>NUCLEOTIDE SEQUENCE [LARGE SCALE GENOMIC DNA]</scope>
    <source>
        <strain evidence="2">JCM 30774</strain>
    </source>
</reference>
<dbReference type="RefSeq" id="WP_377369131.1">
    <property type="nucleotide sequence ID" value="NZ_JBHTMN010000017.1"/>
</dbReference>
<sequence length="94" mass="10347">MPLYQINQSCYPDAIEQDWQASLTSGDSLILIEAGVLRTIGSTAPLEALTARGVTLLIREADVKAYGISPKIGQCITDQEWLNETVSHEKIISW</sequence>
<protein>
    <submittedName>
        <fullName evidence="1">DsrH/TusB family sulfur metabolism protein</fullName>
    </submittedName>
</protein>
<name>A0ABW4B393_9GAMM</name>
<accession>A0ABW4B393</accession>
<proteinExistence type="predicted"/>
<dbReference type="SUPFAM" id="SSF75169">
    <property type="entry name" value="DsrEFH-like"/>
    <property type="match status" value="1"/>
</dbReference>
<keyword evidence="2" id="KW-1185">Reference proteome</keyword>
<dbReference type="InterPro" id="IPR027396">
    <property type="entry name" value="DsrEFH-like"/>
</dbReference>
<gene>
    <name evidence="1" type="ORF">ACFQ45_15005</name>
</gene>